<dbReference type="UniPathway" id="UPA00148">
    <property type="reaction ID" value="UER00236"/>
</dbReference>
<evidence type="ECO:0000256" key="18">
    <source>
        <dbReference type="PIRSR" id="PIRSR006135-1"/>
    </source>
</evidence>
<dbReference type="PANTHER" id="PTHR34848:SF1">
    <property type="entry name" value="BIFUNCTIONAL ADENOSYLCOBALAMIN BIOSYNTHESIS PROTEIN COBU"/>
    <property type="match status" value="1"/>
</dbReference>
<dbReference type="GO" id="GO:0043752">
    <property type="term" value="F:adenosylcobinamide kinase activity"/>
    <property type="evidence" value="ECO:0007669"/>
    <property type="project" value="UniProtKB-EC"/>
</dbReference>
<dbReference type="PIRSF" id="PIRSF006135">
    <property type="entry name" value="CobU"/>
    <property type="match status" value="1"/>
</dbReference>
<evidence type="ECO:0000256" key="15">
    <source>
        <dbReference type="ARBA" id="ARBA00023134"/>
    </source>
</evidence>
<comment type="caution">
    <text evidence="20">The sequence shown here is derived from an EMBL/GenBank/DDBJ whole genome shotgun (WGS) entry which is preliminary data.</text>
</comment>
<dbReference type="Gene3D" id="3.40.50.300">
    <property type="entry name" value="P-loop containing nucleotide triphosphate hydrolases"/>
    <property type="match status" value="1"/>
</dbReference>
<feature type="binding site" evidence="19">
    <location>
        <begin position="34"/>
        <end position="36"/>
    </location>
    <ligand>
        <name>GTP</name>
        <dbReference type="ChEBI" id="CHEBI:37565"/>
    </ligand>
</feature>
<evidence type="ECO:0000313" key="21">
    <source>
        <dbReference type="Proteomes" id="UP000324159"/>
    </source>
</evidence>
<feature type="active site" description="GMP-histidine intermediate" evidence="18">
    <location>
        <position position="50"/>
    </location>
</feature>
<feature type="binding site" evidence="19">
    <location>
        <begin position="9"/>
        <end position="16"/>
    </location>
    <ligand>
        <name>GTP</name>
        <dbReference type="ChEBI" id="CHEBI:37565"/>
    </ligand>
</feature>
<dbReference type="EMBL" id="VNIB01000006">
    <property type="protein sequence ID" value="TYO98461.1"/>
    <property type="molecule type" value="Genomic_DNA"/>
</dbReference>
<comment type="catalytic activity">
    <reaction evidence="2">
        <text>adenosylcob(III)inamide phosphate + GTP + H(+) = adenosylcob(III)inamide-GDP + diphosphate</text>
        <dbReference type="Rhea" id="RHEA:22712"/>
        <dbReference type="ChEBI" id="CHEBI:15378"/>
        <dbReference type="ChEBI" id="CHEBI:33019"/>
        <dbReference type="ChEBI" id="CHEBI:37565"/>
        <dbReference type="ChEBI" id="CHEBI:58502"/>
        <dbReference type="ChEBI" id="CHEBI:60487"/>
        <dbReference type="EC" id="2.7.7.62"/>
    </reaction>
</comment>
<evidence type="ECO:0000256" key="3">
    <source>
        <dbReference type="ARBA" id="ARBA00001522"/>
    </source>
</evidence>
<feature type="binding site" evidence="19">
    <location>
        <position position="84"/>
    </location>
    <ligand>
        <name>GTP</name>
        <dbReference type="ChEBI" id="CHEBI:37565"/>
    </ligand>
</feature>
<name>A0A5D3WJI7_9BACT</name>
<keyword evidence="15 19" id="KW-0342">GTP-binding</keyword>
<keyword evidence="13 20" id="KW-0418">Kinase</keyword>
<dbReference type="InterPro" id="IPR003203">
    <property type="entry name" value="CobU/CobP"/>
</dbReference>
<comment type="catalytic activity">
    <reaction evidence="3">
        <text>adenosylcob(III)inamide + GTP = adenosylcob(III)inamide phosphate + GDP + H(+)</text>
        <dbReference type="Rhea" id="RHEA:15765"/>
        <dbReference type="ChEBI" id="CHEBI:2480"/>
        <dbReference type="ChEBI" id="CHEBI:15378"/>
        <dbReference type="ChEBI" id="CHEBI:37565"/>
        <dbReference type="ChEBI" id="CHEBI:58189"/>
        <dbReference type="ChEBI" id="CHEBI:58502"/>
        <dbReference type="EC" id="2.7.1.156"/>
    </reaction>
</comment>
<keyword evidence="10" id="KW-0169">Cobalamin biosynthesis</keyword>
<evidence type="ECO:0000313" key="20">
    <source>
        <dbReference type="EMBL" id="TYO98461.1"/>
    </source>
</evidence>
<gene>
    <name evidence="20" type="ORF">EDC39_10660</name>
</gene>
<dbReference type="GO" id="GO:0009236">
    <property type="term" value="P:cobalamin biosynthetic process"/>
    <property type="evidence" value="ECO:0007669"/>
    <property type="project" value="UniProtKB-UniPathway"/>
</dbReference>
<dbReference type="EC" id="2.7.7.62" evidence="9"/>
<evidence type="ECO:0000256" key="10">
    <source>
        <dbReference type="ARBA" id="ARBA00022573"/>
    </source>
</evidence>
<dbReference type="OrthoDB" id="9788370at2"/>
<evidence type="ECO:0000256" key="9">
    <source>
        <dbReference type="ARBA" id="ARBA00012523"/>
    </source>
</evidence>
<dbReference type="GO" id="GO:0005524">
    <property type="term" value="F:ATP binding"/>
    <property type="evidence" value="ECO:0007669"/>
    <property type="project" value="UniProtKB-KW"/>
</dbReference>
<evidence type="ECO:0000256" key="7">
    <source>
        <dbReference type="ARBA" id="ARBA00007490"/>
    </source>
</evidence>
<accession>A0A5D3WJI7</accession>
<dbReference type="Pfam" id="PF02283">
    <property type="entry name" value="CobU"/>
    <property type="match status" value="1"/>
</dbReference>
<comment type="pathway">
    <text evidence="5">Cofactor biosynthesis; adenosylcobalamin biosynthesis; adenosylcobalamin from cob(II)yrinate a,c-diamide: step 6/7.</text>
</comment>
<dbReference type="Proteomes" id="UP000324159">
    <property type="component" value="Unassembled WGS sequence"/>
</dbReference>
<dbReference type="CDD" id="cd00544">
    <property type="entry name" value="CobU"/>
    <property type="match status" value="1"/>
</dbReference>
<keyword evidence="11 20" id="KW-0808">Transferase</keyword>
<keyword evidence="21" id="KW-1185">Reference proteome</keyword>
<keyword evidence="12 19" id="KW-0547">Nucleotide-binding</keyword>
<evidence type="ECO:0000256" key="5">
    <source>
        <dbReference type="ARBA" id="ARBA00004692"/>
    </source>
</evidence>
<evidence type="ECO:0000256" key="2">
    <source>
        <dbReference type="ARBA" id="ARBA00000711"/>
    </source>
</evidence>
<dbReference type="GO" id="GO:0008820">
    <property type="term" value="F:cobinamide phosphate guanylyltransferase activity"/>
    <property type="evidence" value="ECO:0007669"/>
    <property type="project" value="UniProtKB-EC"/>
</dbReference>
<evidence type="ECO:0000256" key="16">
    <source>
        <dbReference type="ARBA" id="ARBA00029570"/>
    </source>
</evidence>
<evidence type="ECO:0000256" key="8">
    <source>
        <dbReference type="ARBA" id="ARBA00012016"/>
    </source>
</evidence>
<comment type="function">
    <text evidence="4">Catalyzes ATP-dependent phosphorylation of adenosylcobinamide and addition of GMP to adenosylcobinamide phosphate.</text>
</comment>
<evidence type="ECO:0000256" key="14">
    <source>
        <dbReference type="ARBA" id="ARBA00022840"/>
    </source>
</evidence>
<comment type="pathway">
    <text evidence="6">Cofactor biosynthesis; adenosylcobalamin biosynthesis; adenosylcobalamin from cob(II)yrinate a,c-diamide: step 5/7.</text>
</comment>
<reference evidence="20 21" key="1">
    <citation type="submission" date="2019-07" db="EMBL/GenBank/DDBJ databases">
        <title>Genomic Encyclopedia of Type Strains, Phase IV (KMG-IV): sequencing the most valuable type-strain genomes for metagenomic binning, comparative biology and taxonomic classification.</title>
        <authorList>
            <person name="Goeker M."/>
        </authorList>
    </citation>
    <scope>NUCLEOTIDE SEQUENCE [LARGE SCALE GENOMIC DNA]</scope>
    <source>
        <strain evidence="20 21">SS015</strain>
    </source>
</reference>
<comment type="catalytic activity">
    <reaction evidence="1">
        <text>adenosylcob(III)inamide + ATP = adenosylcob(III)inamide phosphate + ADP + H(+)</text>
        <dbReference type="Rhea" id="RHEA:15769"/>
        <dbReference type="ChEBI" id="CHEBI:2480"/>
        <dbReference type="ChEBI" id="CHEBI:15378"/>
        <dbReference type="ChEBI" id="CHEBI:30616"/>
        <dbReference type="ChEBI" id="CHEBI:58502"/>
        <dbReference type="ChEBI" id="CHEBI:456216"/>
        <dbReference type="EC" id="2.7.1.156"/>
    </reaction>
</comment>
<comment type="similarity">
    <text evidence="7">Belongs to the CobU/CobP family.</text>
</comment>
<dbReference type="InterPro" id="IPR027417">
    <property type="entry name" value="P-loop_NTPase"/>
</dbReference>
<dbReference type="AlphaFoldDB" id="A0A5D3WJI7"/>
<dbReference type="PANTHER" id="PTHR34848">
    <property type="match status" value="1"/>
</dbReference>
<dbReference type="NCBIfam" id="NF004469">
    <property type="entry name" value="PRK05800.1"/>
    <property type="match status" value="1"/>
</dbReference>
<protein>
    <recommendedName>
        <fullName evidence="16">Adenosylcobinamide kinase</fullName>
        <ecNumber evidence="8">2.7.1.156</ecNumber>
        <ecNumber evidence="9">2.7.7.62</ecNumber>
    </recommendedName>
    <alternativeName>
        <fullName evidence="17">Adenosylcobinamide-phosphate guanylyltransferase</fullName>
    </alternativeName>
</protein>
<feature type="binding site" evidence="19">
    <location>
        <position position="62"/>
    </location>
    <ligand>
        <name>GTP</name>
        <dbReference type="ChEBI" id="CHEBI:37565"/>
    </ligand>
</feature>
<sequence>MAPLVFVTGGARSGKSTFARRRCEEHGAPLLYVATATIEDDEMACRVERHRQERGDAWRTLEEPLELARRLPPAVGDARAVLIDCLTLWLSNQFFACREQAPPVLARTEELLEVLLALPVPVYLVSNEVGSGIVPDNRLARLFRDLAGEVNQMFAARAHQAWLLASGLPLRLK</sequence>
<evidence type="ECO:0000256" key="19">
    <source>
        <dbReference type="PIRSR" id="PIRSR006135-2"/>
    </source>
</evidence>
<feature type="binding site" evidence="19">
    <location>
        <begin position="51"/>
        <end position="54"/>
    </location>
    <ligand>
        <name>GTP</name>
        <dbReference type="ChEBI" id="CHEBI:37565"/>
    </ligand>
</feature>
<evidence type="ECO:0000256" key="17">
    <source>
        <dbReference type="ARBA" id="ARBA00030571"/>
    </source>
</evidence>
<evidence type="ECO:0000256" key="12">
    <source>
        <dbReference type="ARBA" id="ARBA00022741"/>
    </source>
</evidence>
<dbReference type="GO" id="GO:0005525">
    <property type="term" value="F:GTP binding"/>
    <property type="evidence" value="ECO:0007669"/>
    <property type="project" value="UniProtKB-KW"/>
</dbReference>
<dbReference type="RefSeq" id="WP_148895835.1">
    <property type="nucleotide sequence ID" value="NZ_VNIB01000006.1"/>
</dbReference>
<evidence type="ECO:0000256" key="13">
    <source>
        <dbReference type="ARBA" id="ARBA00022777"/>
    </source>
</evidence>
<keyword evidence="14" id="KW-0067">ATP-binding</keyword>
<dbReference type="SUPFAM" id="SSF52540">
    <property type="entry name" value="P-loop containing nucleoside triphosphate hydrolases"/>
    <property type="match status" value="1"/>
</dbReference>
<evidence type="ECO:0000256" key="4">
    <source>
        <dbReference type="ARBA" id="ARBA00003889"/>
    </source>
</evidence>
<proteinExistence type="inferred from homology"/>
<organism evidence="20 21">
    <name type="scientific">Geothermobacter ehrlichii</name>
    <dbReference type="NCBI Taxonomy" id="213224"/>
    <lineage>
        <taxon>Bacteria</taxon>
        <taxon>Pseudomonadati</taxon>
        <taxon>Thermodesulfobacteriota</taxon>
        <taxon>Desulfuromonadia</taxon>
        <taxon>Desulfuromonadales</taxon>
        <taxon>Geothermobacteraceae</taxon>
        <taxon>Geothermobacter</taxon>
    </lineage>
</organism>
<evidence type="ECO:0000256" key="11">
    <source>
        <dbReference type="ARBA" id="ARBA00022679"/>
    </source>
</evidence>
<keyword evidence="20" id="KW-0548">Nucleotidyltransferase</keyword>
<evidence type="ECO:0000256" key="1">
    <source>
        <dbReference type="ARBA" id="ARBA00000312"/>
    </source>
</evidence>
<evidence type="ECO:0000256" key="6">
    <source>
        <dbReference type="ARBA" id="ARBA00005159"/>
    </source>
</evidence>
<dbReference type="EC" id="2.7.1.156" evidence="8"/>